<dbReference type="PANTHER" id="PTHR40626">
    <property type="entry name" value="MIP31509P"/>
    <property type="match status" value="1"/>
</dbReference>
<keyword evidence="2" id="KW-0479">Metal-binding</keyword>
<feature type="compositionally biased region" description="Basic and acidic residues" evidence="8">
    <location>
        <begin position="373"/>
        <end position="383"/>
    </location>
</feature>
<evidence type="ECO:0000256" key="8">
    <source>
        <dbReference type="SAM" id="MobiDB-lite"/>
    </source>
</evidence>
<feature type="region of interest" description="Disordered" evidence="8">
    <location>
        <begin position="71"/>
        <end position="153"/>
    </location>
</feature>
<proteinExistence type="predicted"/>
<organism evidence="10 11">
    <name type="scientific">Patellaria atrata CBS 101060</name>
    <dbReference type="NCBI Taxonomy" id="1346257"/>
    <lineage>
        <taxon>Eukaryota</taxon>
        <taxon>Fungi</taxon>
        <taxon>Dikarya</taxon>
        <taxon>Ascomycota</taxon>
        <taxon>Pezizomycotina</taxon>
        <taxon>Dothideomycetes</taxon>
        <taxon>Dothideomycetes incertae sedis</taxon>
        <taxon>Patellariales</taxon>
        <taxon>Patellariaceae</taxon>
        <taxon>Patellaria</taxon>
    </lineage>
</organism>
<feature type="compositionally biased region" description="Polar residues" evidence="8">
    <location>
        <begin position="804"/>
        <end position="820"/>
    </location>
</feature>
<feature type="region of interest" description="Disordered" evidence="8">
    <location>
        <begin position="804"/>
        <end position="823"/>
    </location>
</feature>
<dbReference type="PROSITE" id="PS50157">
    <property type="entry name" value="ZINC_FINGER_C2H2_2"/>
    <property type="match status" value="1"/>
</dbReference>
<keyword evidence="5" id="KW-0862">Zinc</keyword>
<dbReference type="InterPro" id="IPR007219">
    <property type="entry name" value="XnlR_reg_dom"/>
</dbReference>
<dbReference type="InterPro" id="IPR036236">
    <property type="entry name" value="Znf_C2H2_sf"/>
</dbReference>
<evidence type="ECO:0000259" key="9">
    <source>
        <dbReference type="PROSITE" id="PS50157"/>
    </source>
</evidence>
<evidence type="ECO:0000256" key="7">
    <source>
        <dbReference type="PROSITE-ProRule" id="PRU00042"/>
    </source>
</evidence>
<feature type="compositionally biased region" description="Polar residues" evidence="8">
    <location>
        <begin position="101"/>
        <end position="113"/>
    </location>
</feature>
<evidence type="ECO:0000313" key="10">
    <source>
        <dbReference type="EMBL" id="KAF2835254.1"/>
    </source>
</evidence>
<dbReference type="OrthoDB" id="9439903at2759"/>
<dbReference type="PANTHER" id="PTHR40626:SF12">
    <property type="entry name" value="RFEC"/>
    <property type="match status" value="1"/>
</dbReference>
<dbReference type="Proteomes" id="UP000799429">
    <property type="component" value="Unassembled WGS sequence"/>
</dbReference>
<feature type="region of interest" description="Disordered" evidence="8">
    <location>
        <begin position="367"/>
        <end position="405"/>
    </location>
</feature>
<dbReference type="PROSITE" id="PS00028">
    <property type="entry name" value="ZINC_FINGER_C2H2_1"/>
    <property type="match status" value="1"/>
</dbReference>
<dbReference type="SUPFAM" id="SSF57667">
    <property type="entry name" value="beta-beta-alpha zinc fingers"/>
    <property type="match status" value="1"/>
</dbReference>
<feature type="region of interest" description="Disordered" evidence="8">
    <location>
        <begin position="1"/>
        <end position="52"/>
    </location>
</feature>
<feature type="compositionally biased region" description="Pro residues" evidence="8">
    <location>
        <begin position="32"/>
        <end position="44"/>
    </location>
</feature>
<gene>
    <name evidence="10" type="ORF">M501DRAFT_989029</name>
</gene>
<feature type="compositionally biased region" description="Polar residues" evidence="8">
    <location>
        <begin position="1"/>
        <end position="17"/>
    </location>
</feature>
<sequence length="995" mass="110520">MPTQFPPIYSQSAPQTPSSGNNSASQNSNFPPIAPQPLPPPIQPSPYLVNTSSYPVSQSLQSITTSAYSNPQTLAPAPLPNHLQNLRPLPRGGLGLAHPYGSNQLPSQSQFLPNQDPEPTHVVGQQGRRGVLPPAPGRVAPGSGKAAPTPTKNADGKFDCPHCTKTYLHLKHLKRHLLRHTGDRPYQCILCKDTFSRSDILKRHFQKCSLRRGNPTGVTHLQGSRANLKKNRLSAGNADQHTYLNPVNGPPNTYGETSFTFPSSSSGINTLSSETNLPSFPDSNNLPALSNRASRANSDIRPITTFHENRRSMSGLDAFRTEKSGLETGFDGMGNRGLSDGLSRQLDASAMSQGQGYNQIPQMFHQDSARSGGESHHLVKTEDPNQLTFGRNSLSNFDNASTGQGNNLTWDEPFQQQPQETFMFQSTVPPNSNSLKAEHPLNADGTQATADMPFSGLYSLSNNFGGEQILNWGLASTIERDPLQQKADSLLAFCSPHITQELTVILSMDNITHFLDLFKNFQAHWPLLHMPTFDPVQASNSLLLAIICVGAVYSDRLTKEHVRNVMEIVRTVVQRSSPIYARVNVSNSSPASFEPEVEDIQSLILLCNLFLWHGTKAQNQWARSEHPKIAKYLSSWVFLFPKGLDRPGASILHQPNYSFSQQLTDNRPWDWSLWVEQEKFSRAIYQTYLTDTAMVIFFNYTPKFDASRIQLPLPADDVAWEAKNAEDCASAIGANGYKAAQINVSGTNSPTQMTLRDALDILMDPTKEFEPRATNAYSKFILIHALCVYIIKAHRERTVHNNGYQTSQGYMSSGPSTPRSSGDWGMAEGSVGTISNNNSGPVTPIEGHFPHTHGQQYMKTLTHALEKWKKHWDSDLTSQYPWQSVFRRIGFCRDAVHFYYLAYHFLNRTGPAELTLPPEQRYGQVFNLLKQITSQIASGQFAQDFSAVGAIDENYGVKDLTLDMKLLFTPIQQHVDHSVETVRNLPLTHRVAQYI</sequence>
<comment type="caution">
    <text evidence="10">The sequence shown here is derived from an EMBL/GenBank/DDBJ whole genome shotgun (WGS) entry which is preliminary data.</text>
</comment>
<name>A0A9P4S321_9PEZI</name>
<reference evidence="10" key="1">
    <citation type="journal article" date="2020" name="Stud. Mycol.">
        <title>101 Dothideomycetes genomes: a test case for predicting lifestyles and emergence of pathogens.</title>
        <authorList>
            <person name="Haridas S."/>
            <person name="Albert R."/>
            <person name="Binder M."/>
            <person name="Bloem J."/>
            <person name="Labutti K."/>
            <person name="Salamov A."/>
            <person name="Andreopoulos B."/>
            <person name="Baker S."/>
            <person name="Barry K."/>
            <person name="Bills G."/>
            <person name="Bluhm B."/>
            <person name="Cannon C."/>
            <person name="Castanera R."/>
            <person name="Culley D."/>
            <person name="Daum C."/>
            <person name="Ezra D."/>
            <person name="Gonzalez J."/>
            <person name="Henrissat B."/>
            <person name="Kuo A."/>
            <person name="Liang C."/>
            <person name="Lipzen A."/>
            <person name="Lutzoni F."/>
            <person name="Magnuson J."/>
            <person name="Mondo S."/>
            <person name="Nolan M."/>
            <person name="Ohm R."/>
            <person name="Pangilinan J."/>
            <person name="Park H.-J."/>
            <person name="Ramirez L."/>
            <person name="Alfaro M."/>
            <person name="Sun H."/>
            <person name="Tritt A."/>
            <person name="Yoshinaga Y."/>
            <person name="Zwiers L.-H."/>
            <person name="Turgeon B."/>
            <person name="Goodwin S."/>
            <person name="Spatafora J."/>
            <person name="Crous P."/>
            <person name="Grigoriev I."/>
        </authorList>
    </citation>
    <scope>NUCLEOTIDE SEQUENCE</scope>
    <source>
        <strain evidence="10">CBS 101060</strain>
    </source>
</reference>
<protein>
    <recommendedName>
        <fullName evidence="9">C2H2-type domain-containing protein</fullName>
    </recommendedName>
</protein>
<accession>A0A9P4S321</accession>
<dbReference type="Pfam" id="PF04082">
    <property type="entry name" value="Fungal_trans"/>
    <property type="match status" value="1"/>
</dbReference>
<dbReference type="AlphaFoldDB" id="A0A9P4S321"/>
<keyword evidence="6" id="KW-0539">Nucleus</keyword>
<dbReference type="GO" id="GO:0000978">
    <property type="term" value="F:RNA polymerase II cis-regulatory region sequence-specific DNA binding"/>
    <property type="evidence" value="ECO:0007669"/>
    <property type="project" value="InterPro"/>
</dbReference>
<feature type="compositionally biased region" description="Low complexity" evidence="8">
    <location>
        <begin position="18"/>
        <end position="31"/>
    </location>
</feature>
<keyword evidence="11" id="KW-1185">Reference proteome</keyword>
<dbReference type="InterPro" id="IPR013087">
    <property type="entry name" value="Znf_C2H2_type"/>
</dbReference>
<feature type="region of interest" description="Disordered" evidence="8">
    <location>
        <begin position="265"/>
        <end position="290"/>
    </location>
</feature>
<comment type="subcellular location">
    <subcellularLocation>
        <location evidence="1">Nucleus</location>
    </subcellularLocation>
</comment>
<dbReference type="GO" id="GO:0008270">
    <property type="term" value="F:zinc ion binding"/>
    <property type="evidence" value="ECO:0007669"/>
    <property type="project" value="UniProtKB-KW"/>
</dbReference>
<dbReference type="GO" id="GO:0006351">
    <property type="term" value="P:DNA-templated transcription"/>
    <property type="evidence" value="ECO:0007669"/>
    <property type="project" value="InterPro"/>
</dbReference>
<evidence type="ECO:0000256" key="6">
    <source>
        <dbReference type="ARBA" id="ARBA00023242"/>
    </source>
</evidence>
<keyword evidence="3" id="KW-0677">Repeat</keyword>
<evidence type="ECO:0000256" key="1">
    <source>
        <dbReference type="ARBA" id="ARBA00004123"/>
    </source>
</evidence>
<dbReference type="Gene3D" id="3.30.160.60">
    <property type="entry name" value="Classic Zinc Finger"/>
    <property type="match status" value="2"/>
</dbReference>
<dbReference type="GO" id="GO:0000981">
    <property type="term" value="F:DNA-binding transcription factor activity, RNA polymerase II-specific"/>
    <property type="evidence" value="ECO:0007669"/>
    <property type="project" value="InterPro"/>
</dbReference>
<keyword evidence="4 7" id="KW-0863">Zinc-finger</keyword>
<dbReference type="EMBL" id="MU006110">
    <property type="protein sequence ID" value="KAF2835254.1"/>
    <property type="molecule type" value="Genomic_DNA"/>
</dbReference>
<evidence type="ECO:0000256" key="4">
    <source>
        <dbReference type="ARBA" id="ARBA00022771"/>
    </source>
</evidence>
<dbReference type="CDD" id="cd12148">
    <property type="entry name" value="fungal_TF_MHR"/>
    <property type="match status" value="1"/>
</dbReference>
<evidence type="ECO:0000256" key="2">
    <source>
        <dbReference type="ARBA" id="ARBA00022723"/>
    </source>
</evidence>
<feature type="domain" description="C2H2-type" evidence="9">
    <location>
        <begin position="158"/>
        <end position="185"/>
    </location>
</feature>
<evidence type="ECO:0000256" key="5">
    <source>
        <dbReference type="ARBA" id="ARBA00022833"/>
    </source>
</evidence>
<dbReference type="GO" id="GO:0005634">
    <property type="term" value="C:nucleus"/>
    <property type="evidence" value="ECO:0007669"/>
    <property type="project" value="UniProtKB-SubCell"/>
</dbReference>
<dbReference type="InterPro" id="IPR051059">
    <property type="entry name" value="VerF-like"/>
</dbReference>
<feature type="compositionally biased region" description="Polar residues" evidence="8">
    <location>
        <begin position="384"/>
        <end position="405"/>
    </location>
</feature>
<evidence type="ECO:0000256" key="3">
    <source>
        <dbReference type="ARBA" id="ARBA00022737"/>
    </source>
</evidence>
<dbReference type="GO" id="GO:0000785">
    <property type="term" value="C:chromatin"/>
    <property type="evidence" value="ECO:0007669"/>
    <property type="project" value="TreeGrafter"/>
</dbReference>
<evidence type="ECO:0000313" key="11">
    <source>
        <dbReference type="Proteomes" id="UP000799429"/>
    </source>
</evidence>
<dbReference type="SMART" id="SM00355">
    <property type="entry name" value="ZnF_C2H2"/>
    <property type="match status" value="2"/>
</dbReference>